<keyword evidence="1" id="KW-0175">Coiled coil</keyword>
<dbReference type="InterPro" id="IPR000792">
    <property type="entry name" value="Tscrpt_reg_LuxR_C"/>
</dbReference>
<reference evidence="3" key="1">
    <citation type="submission" date="2020-01" db="EMBL/GenBank/DDBJ databases">
        <authorList>
            <person name="Meier V. D."/>
            <person name="Meier V D."/>
        </authorList>
    </citation>
    <scope>NUCLEOTIDE SEQUENCE</scope>
    <source>
        <strain evidence="3">HLG_WM_MAG_09</strain>
    </source>
</reference>
<dbReference type="AlphaFoldDB" id="A0A6S6TGR9"/>
<dbReference type="EMBL" id="CACVAT010000366">
    <property type="protein sequence ID" value="CAA6822281.1"/>
    <property type="molecule type" value="Genomic_DNA"/>
</dbReference>
<evidence type="ECO:0000259" key="2">
    <source>
        <dbReference type="SMART" id="SM00421"/>
    </source>
</evidence>
<feature type="coiled-coil region" evidence="1">
    <location>
        <begin position="23"/>
        <end position="57"/>
    </location>
</feature>
<evidence type="ECO:0000313" key="3">
    <source>
        <dbReference type="EMBL" id="CAA6822281.1"/>
    </source>
</evidence>
<protein>
    <submittedName>
        <fullName evidence="3">Helix-turn-helix transcriptional regulator</fullName>
    </submittedName>
</protein>
<organism evidence="3">
    <name type="scientific">uncultured Thiotrichaceae bacterium</name>
    <dbReference type="NCBI Taxonomy" id="298394"/>
    <lineage>
        <taxon>Bacteria</taxon>
        <taxon>Pseudomonadati</taxon>
        <taxon>Pseudomonadota</taxon>
        <taxon>Gammaproteobacteria</taxon>
        <taxon>Thiotrichales</taxon>
        <taxon>Thiotrichaceae</taxon>
        <taxon>environmental samples</taxon>
    </lineage>
</organism>
<dbReference type="SUPFAM" id="SSF46894">
    <property type="entry name" value="C-terminal effector domain of the bipartite response regulators"/>
    <property type="match status" value="1"/>
</dbReference>
<evidence type="ECO:0000256" key="1">
    <source>
        <dbReference type="SAM" id="Coils"/>
    </source>
</evidence>
<name>A0A6S6TGR9_9GAMM</name>
<dbReference type="SMART" id="SM00421">
    <property type="entry name" value="HTH_LUXR"/>
    <property type="match status" value="1"/>
</dbReference>
<dbReference type="GO" id="GO:0003677">
    <property type="term" value="F:DNA binding"/>
    <property type="evidence" value="ECO:0007669"/>
    <property type="project" value="InterPro"/>
</dbReference>
<feature type="domain" description="HTH luxR-type" evidence="2">
    <location>
        <begin position="61"/>
        <end position="118"/>
    </location>
</feature>
<dbReference type="InterPro" id="IPR036388">
    <property type="entry name" value="WH-like_DNA-bd_sf"/>
</dbReference>
<dbReference type="InterPro" id="IPR016032">
    <property type="entry name" value="Sig_transdc_resp-reg_C-effctor"/>
</dbReference>
<dbReference type="Gene3D" id="1.10.10.10">
    <property type="entry name" value="Winged helix-like DNA-binding domain superfamily/Winged helix DNA-binding domain"/>
    <property type="match status" value="1"/>
</dbReference>
<proteinExistence type="predicted"/>
<gene>
    <name evidence="3" type="ORF">HELGO_WM40646</name>
</gene>
<dbReference type="Pfam" id="PF00196">
    <property type="entry name" value="GerE"/>
    <property type="match status" value="1"/>
</dbReference>
<dbReference type="GO" id="GO:0006355">
    <property type="term" value="P:regulation of DNA-templated transcription"/>
    <property type="evidence" value="ECO:0007669"/>
    <property type="project" value="InterPro"/>
</dbReference>
<sequence length="123" mass="14320">MVIASIGGISYLIWEVMQRRRELETIKQQLLKTNNRLSKSDEKLKEVSQKYREVIDQQLVDWSFTPSEKDVAILLLKGLSFEEIAGVRETKEKTVRQQATAIYRKSGVSGRHELAAWFFEDFL</sequence>
<accession>A0A6S6TGR9</accession>